<gene>
    <name evidence="1" type="ORF">NRB56_30660</name>
</gene>
<evidence type="ECO:0008006" key="3">
    <source>
        <dbReference type="Google" id="ProtNLM"/>
    </source>
</evidence>
<keyword evidence="2" id="KW-1185">Reference proteome</keyword>
<comment type="caution">
    <text evidence="1">The sequence shown here is derived from an EMBL/GenBank/DDBJ whole genome shotgun (WGS) entry which is preliminary data.</text>
</comment>
<accession>A0A7K0DP20</accession>
<dbReference type="EMBL" id="WEGI01000006">
    <property type="protein sequence ID" value="MQY27483.1"/>
    <property type="molecule type" value="Genomic_DNA"/>
</dbReference>
<reference evidence="1 2" key="1">
    <citation type="submission" date="2019-10" db="EMBL/GenBank/DDBJ databases">
        <title>Nocardia macrotermitis sp. nov. and Nocardia aurantia sp. nov., isolated from the gut of fungus growing-termite Macrotermes natalensis.</title>
        <authorList>
            <person name="Benndorf R."/>
            <person name="Schwitalla J."/>
            <person name="Martin K."/>
            <person name="De Beer W."/>
            <person name="Kaster A.-K."/>
            <person name="Vollmers J."/>
            <person name="Poulsen M."/>
            <person name="Beemelmanns C."/>
        </authorList>
    </citation>
    <scope>NUCLEOTIDE SEQUENCE [LARGE SCALE GENOMIC DNA]</scope>
    <source>
        <strain evidence="1 2">RB56</strain>
    </source>
</reference>
<evidence type="ECO:0000313" key="2">
    <source>
        <dbReference type="Proteomes" id="UP000431401"/>
    </source>
</evidence>
<protein>
    <recommendedName>
        <fullName evidence="3">DUF5073 domain-containing protein</fullName>
    </recommendedName>
</protein>
<sequence>MAATSFDPGRAAAVIAGALHGPGGPGLVFTVFAAVPGAIRTPAKRGLLRSAPERLQLGDWRYEVTADGRIRAAHLVNGIVLAEEVLTAAAVGPHLARALTEVVDGFGPPAVPQIEAALEILATAG</sequence>
<dbReference type="Pfam" id="PF16817">
    <property type="entry name" value="DUF5073"/>
    <property type="match status" value="1"/>
</dbReference>
<name>A0A7K0DP20_9NOCA</name>
<dbReference type="Proteomes" id="UP000431401">
    <property type="component" value="Unassembled WGS sequence"/>
</dbReference>
<dbReference type="RefSeq" id="WP_153342612.1">
    <property type="nucleotide sequence ID" value="NZ_WEGI01000006.1"/>
</dbReference>
<organism evidence="1 2">
    <name type="scientific">Nocardia aurantia</name>
    <dbReference type="NCBI Taxonomy" id="2585199"/>
    <lineage>
        <taxon>Bacteria</taxon>
        <taxon>Bacillati</taxon>
        <taxon>Actinomycetota</taxon>
        <taxon>Actinomycetes</taxon>
        <taxon>Mycobacteriales</taxon>
        <taxon>Nocardiaceae</taxon>
        <taxon>Nocardia</taxon>
    </lineage>
</organism>
<proteinExistence type="predicted"/>
<dbReference type="InterPro" id="IPR031816">
    <property type="entry name" value="DUF5073"/>
</dbReference>
<dbReference type="AlphaFoldDB" id="A0A7K0DP20"/>
<dbReference type="OrthoDB" id="4555583at2"/>
<evidence type="ECO:0000313" key="1">
    <source>
        <dbReference type="EMBL" id="MQY27483.1"/>
    </source>
</evidence>